<dbReference type="GO" id="GO:0016301">
    <property type="term" value="F:kinase activity"/>
    <property type="evidence" value="ECO:0007669"/>
    <property type="project" value="UniProtKB-KW"/>
</dbReference>
<dbReference type="InterPro" id="IPR001647">
    <property type="entry name" value="HTH_TetR"/>
</dbReference>
<dbReference type="Proteomes" id="UP001519342">
    <property type="component" value="Unassembled WGS sequence"/>
</dbReference>
<sequence length="186" mass="21858">MIERKTIKELLAESIKELMNEITLQKITVQMIVENCNLTRQTFYYHFKDKFDLVNWIFRTSIDCIAESSSPNLPWSSVLGDMLFVMKKDQNFYVNAMNCEGQNSFHQYITEYTRIAYARELTKRLNSHSLSEEIVFSIEFNSYGAVGMIYNWIKNNMSSDPYKLAARIANNMPQCIKIYFSCETQQ</sequence>
<dbReference type="RefSeq" id="WP_209510080.1">
    <property type="nucleotide sequence ID" value="NZ_JAGGKS010000001.1"/>
</dbReference>
<dbReference type="InterPro" id="IPR050624">
    <property type="entry name" value="HTH-type_Tx_Regulator"/>
</dbReference>
<keyword evidence="4" id="KW-0418">Kinase</keyword>
<dbReference type="PANTHER" id="PTHR43479">
    <property type="entry name" value="ACREF/ENVCD OPERON REPRESSOR-RELATED"/>
    <property type="match status" value="1"/>
</dbReference>
<dbReference type="Gene3D" id="1.10.357.10">
    <property type="entry name" value="Tetracycline Repressor, domain 2"/>
    <property type="match status" value="1"/>
</dbReference>
<evidence type="ECO:0000256" key="2">
    <source>
        <dbReference type="PROSITE-ProRule" id="PRU00335"/>
    </source>
</evidence>
<proteinExistence type="predicted"/>
<gene>
    <name evidence="4" type="ORF">J2Z76_000162</name>
</gene>
<evidence type="ECO:0000313" key="5">
    <source>
        <dbReference type="Proteomes" id="UP001519342"/>
    </source>
</evidence>
<evidence type="ECO:0000256" key="1">
    <source>
        <dbReference type="ARBA" id="ARBA00023125"/>
    </source>
</evidence>
<dbReference type="EMBL" id="JAGGKS010000001">
    <property type="protein sequence ID" value="MBP1924309.1"/>
    <property type="molecule type" value="Genomic_DNA"/>
</dbReference>
<comment type="caution">
    <text evidence="4">The sequence shown here is derived from an EMBL/GenBank/DDBJ whole genome shotgun (WGS) entry which is preliminary data.</text>
</comment>
<evidence type="ECO:0000259" key="3">
    <source>
        <dbReference type="PROSITE" id="PS50977"/>
    </source>
</evidence>
<keyword evidence="5" id="KW-1185">Reference proteome</keyword>
<dbReference type="Pfam" id="PF14278">
    <property type="entry name" value="TetR_C_8"/>
    <property type="match status" value="1"/>
</dbReference>
<dbReference type="InterPro" id="IPR009057">
    <property type="entry name" value="Homeodomain-like_sf"/>
</dbReference>
<dbReference type="SUPFAM" id="SSF46689">
    <property type="entry name" value="Homeodomain-like"/>
    <property type="match status" value="1"/>
</dbReference>
<keyword evidence="4" id="KW-0808">Transferase</keyword>
<organism evidence="4 5">
    <name type="scientific">Sedimentibacter acidaminivorans</name>
    <dbReference type="NCBI Taxonomy" id="913099"/>
    <lineage>
        <taxon>Bacteria</taxon>
        <taxon>Bacillati</taxon>
        <taxon>Bacillota</taxon>
        <taxon>Tissierellia</taxon>
        <taxon>Sedimentibacter</taxon>
    </lineage>
</organism>
<dbReference type="PANTHER" id="PTHR43479:SF7">
    <property type="entry name" value="TETR-FAMILY TRANSCRIPTIONAL REGULATOR"/>
    <property type="match status" value="1"/>
</dbReference>
<protein>
    <submittedName>
        <fullName evidence="4">Dihydroxyacetone kinase regulator</fullName>
    </submittedName>
</protein>
<reference evidence="4 5" key="1">
    <citation type="submission" date="2021-03" db="EMBL/GenBank/DDBJ databases">
        <title>Genomic Encyclopedia of Type Strains, Phase IV (KMG-IV): sequencing the most valuable type-strain genomes for metagenomic binning, comparative biology and taxonomic classification.</title>
        <authorList>
            <person name="Goeker M."/>
        </authorList>
    </citation>
    <scope>NUCLEOTIDE SEQUENCE [LARGE SCALE GENOMIC DNA]</scope>
    <source>
        <strain evidence="4 5">DSM 24004</strain>
    </source>
</reference>
<dbReference type="PROSITE" id="PS50977">
    <property type="entry name" value="HTH_TETR_2"/>
    <property type="match status" value="1"/>
</dbReference>
<feature type="domain" description="HTH tetR-type" evidence="3">
    <location>
        <begin position="5"/>
        <end position="65"/>
    </location>
</feature>
<dbReference type="InterPro" id="IPR039532">
    <property type="entry name" value="TetR_C_Firmicutes"/>
</dbReference>
<accession>A0ABS4G9G7</accession>
<name>A0ABS4G9G7_9FIRM</name>
<evidence type="ECO:0000313" key="4">
    <source>
        <dbReference type="EMBL" id="MBP1924309.1"/>
    </source>
</evidence>
<feature type="DNA-binding region" description="H-T-H motif" evidence="2">
    <location>
        <begin position="28"/>
        <end position="47"/>
    </location>
</feature>
<dbReference type="Pfam" id="PF00440">
    <property type="entry name" value="TetR_N"/>
    <property type="match status" value="1"/>
</dbReference>
<keyword evidence="1 2" id="KW-0238">DNA-binding</keyword>